<keyword evidence="2" id="KW-0408">Iron</keyword>
<dbReference type="STRING" id="1121324.CLIT_10c01520"/>
<evidence type="ECO:0000256" key="1">
    <source>
        <dbReference type="ARBA" id="ARBA00001966"/>
    </source>
</evidence>
<proteinExistence type="predicted"/>
<evidence type="ECO:0000313" key="3">
    <source>
        <dbReference type="EMBL" id="KDR95425.1"/>
    </source>
</evidence>
<keyword evidence="2" id="KW-0411">Iron-sulfur</keyword>
<keyword evidence="4" id="KW-1185">Reference proteome</keyword>
<sequence>MDFDVVTIVGEGKPSLYSRLGDLIVEIQRLVQNPVAVITNGALLCEPDVRDELMNADIVLPTLDAFDSESFKRINRPHTSLVFKDVYKGLVEFSHAYKGELWIEVMIMDGINDDLESLGKIKELLEDVTYSRVYINTPVRPPAESWVRQSSSDSI</sequence>
<dbReference type="SUPFAM" id="SSF102114">
    <property type="entry name" value="Radical SAM enzymes"/>
    <property type="match status" value="1"/>
</dbReference>
<dbReference type="Gene3D" id="3.20.20.70">
    <property type="entry name" value="Aldolase class I"/>
    <property type="match status" value="1"/>
</dbReference>
<accession>A0A069RGX2</accession>
<dbReference type="GO" id="GO:0051539">
    <property type="term" value="F:4 iron, 4 sulfur cluster binding"/>
    <property type="evidence" value="ECO:0007669"/>
    <property type="project" value="UniProtKB-KW"/>
</dbReference>
<dbReference type="InterPro" id="IPR013785">
    <property type="entry name" value="Aldolase_TIM"/>
</dbReference>
<dbReference type="InterPro" id="IPR058240">
    <property type="entry name" value="rSAM_sf"/>
</dbReference>
<dbReference type="Proteomes" id="UP000027946">
    <property type="component" value="Unassembled WGS sequence"/>
</dbReference>
<keyword evidence="2" id="KW-0004">4Fe-4S</keyword>
<dbReference type="PANTHER" id="PTHR43787:SF11">
    <property type="entry name" value="UPF0026 PROTEIN SLR1464"/>
    <property type="match status" value="1"/>
</dbReference>
<evidence type="ECO:0000256" key="2">
    <source>
        <dbReference type="ARBA" id="ARBA00022485"/>
    </source>
</evidence>
<reference evidence="3 4" key="1">
    <citation type="submission" date="2014-03" db="EMBL/GenBank/DDBJ databases">
        <title>Genome sequence of Clostridium litorale W6, DSM 5388.</title>
        <authorList>
            <person name="Poehlein A."/>
            <person name="Jagirdar A."/>
            <person name="Khonsari B."/>
            <person name="Chibani C.M."/>
            <person name="Gutierrez Gutierrez D.A."/>
            <person name="Davydova E."/>
            <person name="Alghaithi H.S."/>
            <person name="Nair K.P."/>
            <person name="Dhamotharan K."/>
            <person name="Chandran L."/>
            <person name="G W."/>
            <person name="Daniel R."/>
        </authorList>
    </citation>
    <scope>NUCLEOTIDE SEQUENCE [LARGE SCALE GENOMIC DNA]</scope>
    <source>
        <strain evidence="3 4">W6</strain>
    </source>
</reference>
<dbReference type="PANTHER" id="PTHR43787">
    <property type="entry name" value="FEMO COFACTOR BIOSYNTHESIS PROTEIN NIFB-RELATED"/>
    <property type="match status" value="1"/>
</dbReference>
<gene>
    <name evidence="3" type="primary">obg</name>
    <name evidence="3" type="ORF">CLIT_10c01520</name>
</gene>
<dbReference type="AlphaFoldDB" id="A0A069RGX2"/>
<evidence type="ECO:0000313" key="4">
    <source>
        <dbReference type="Proteomes" id="UP000027946"/>
    </source>
</evidence>
<comment type="cofactor">
    <cofactor evidence="1">
        <name>[4Fe-4S] cluster</name>
        <dbReference type="ChEBI" id="CHEBI:49883"/>
    </cofactor>
</comment>
<name>A0A069RGX2_PEPLI</name>
<dbReference type="eggNOG" id="COG0731">
    <property type="taxonomic scope" value="Bacteria"/>
</dbReference>
<protein>
    <submittedName>
        <fullName evidence="3">GTPase Obg</fullName>
    </submittedName>
</protein>
<organism evidence="3 4">
    <name type="scientific">Peptoclostridium litorale DSM 5388</name>
    <dbReference type="NCBI Taxonomy" id="1121324"/>
    <lineage>
        <taxon>Bacteria</taxon>
        <taxon>Bacillati</taxon>
        <taxon>Bacillota</taxon>
        <taxon>Clostridia</taxon>
        <taxon>Peptostreptococcales</taxon>
        <taxon>Peptoclostridiaceae</taxon>
        <taxon>Peptoclostridium</taxon>
    </lineage>
</organism>
<keyword evidence="2" id="KW-0479">Metal-binding</keyword>
<dbReference type="EMBL" id="JJMM01000010">
    <property type="protein sequence ID" value="KDR95425.1"/>
    <property type="molecule type" value="Genomic_DNA"/>
</dbReference>
<comment type="caution">
    <text evidence="3">The sequence shown here is derived from an EMBL/GenBank/DDBJ whole genome shotgun (WGS) entry which is preliminary data.</text>
</comment>